<evidence type="ECO:0000313" key="2">
    <source>
        <dbReference type="Proteomes" id="UP000694865"/>
    </source>
</evidence>
<feature type="compositionally biased region" description="Basic and acidic residues" evidence="1">
    <location>
        <begin position="52"/>
        <end position="71"/>
    </location>
</feature>
<gene>
    <name evidence="3" type="primary">LOC102806514</name>
</gene>
<sequence length="170" mass="18816">MGNCCDCCCQQNEEEPEEAPPTSEPAAAELETGRPKSARKYGSTLRKIFQKKSTEKTPLMEDPAEHPETKTMHSKSTFKKMKGRFSGKKNANVKSSLNEEDVTSGSANCDPDTVSAAEATSQAYKGTVERGEKLQDTEERTITLAMHAQRLSLTAKQLKDKKKSKKKKDE</sequence>
<protein>
    <submittedName>
        <fullName evidence="3">Uncharacterized protein LOC102806514</fullName>
    </submittedName>
</protein>
<proteinExistence type="predicted"/>
<accession>A0ABM0MYW3</accession>
<feature type="compositionally biased region" description="Basic and acidic residues" evidence="1">
    <location>
        <begin position="127"/>
        <end position="139"/>
    </location>
</feature>
<feature type="compositionally biased region" description="Low complexity" evidence="1">
    <location>
        <begin position="20"/>
        <end position="30"/>
    </location>
</feature>
<evidence type="ECO:0000313" key="3">
    <source>
        <dbReference type="RefSeq" id="XP_006825204.1"/>
    </source>
</evidence>
<evidence type="ECO:0000256" key="1">
    <source>
        <dbReference type="SAM" id="MobiDB-lite"/>
    </source>
</evidence>
<dbReference type="Proteomes" id="UP000694865">
    <property type="component" value="Unplaced"/>
</dbReference>
<dbReference type="RefSeq" id="XP_006825204.1">
    <property type="nucleotide sequence ID" value="XM_006825141.1"/>
</dbReference>
<name>A0ABM0MYW3_SACKO</name>
<keyword evidence="2" id="KW-1185">Reference proteome</keyword>
<dbReference type="GeneID" id="102806514"/>
<feature type="compositionally biased region" description="Basic residues" evidence="1">
    <location>
        <begin position="72"/>
        <end position="87"/>
    </location>
</feature>
<feature type="region of interest" description="Disordered" evidence="1">
    <location>
        <begin position="12"/>
        <end position="139"/>
    </location>
</feature>
<organism evidence="2 3">
    <name type="scientific">Saccoglossus kowalevskii</name>
    <name type="common">Acorn worm</name>
    <dbReference type="NCBI Taxonomy" id="10224"/>
    <lineage>
        <taxon>Eukaryota</taxon>
        <taxon>Metazoa</taxon>
        <taxon>Hemichordata</taxon>
        <taxon>Enteropneusta</taxon>
        <taxon>Harrimaniidae</taxon>
        <taxon>Saccoglossus</taxon>
    </lineage>
</organism>
<reference evidence="3" key="1">
    <citation type="submission" date="2025-08" db="UniProtKB">
        <authorList>
            <consortium name="RefSeq"/>
        </authorList>
    </citation>
    <scope>IDENTIFICATION</scope>
    <source>
        <tissue evidence="3">Testes</tissue>
    </source>
</reference>
<dbReference type="Gene3D" id="1.20.5.110">
    <property type="match status" value="1"/>
</dbReference>